<evidence type="ECO:0000313" key="1">
    <source>
        <dbReference type="EMBL" id="SSC66759.1"/>
    </source>
</evidence>
<keyword evidence="3" id="KW-1185">Reference proteome</keyword>
<geneLocation type="plasmid" evidence="2">
    <name>1</name>
</geneLocation>
<reference evidence="3" key="2">
    <citation type="submission" date="2018-07" db="EMBL/GenBank/DDBJ databases">
        <authorList>
            <person name="Peiro R."/>
            <person name="Begona"/>
            <person name="Cbmso G."/>
            <person name="Lopez M."/>
            <person name="Gonzalez S."/>
        </authorList>
    </citation>
    <scope>NUCLEOTIDE SEQUENCE [LARGE SCALE GENOMIC DNA]</scope>
</reference>
<name>A0A376AG00_9HYPH</name>
<organism evidence="1 3">
    <name type="scientific">Ciceribacter selenitireducens ATCC BAA-1503</name>
    <dbReference type="NCBI Taxonomy" id="1336235"/>
    <lineage>
        <taxon>Bacteria</taxon>
        <taxon>Pseudomonadati</taxon>
        <taxon>Pseudomonadota</taxon>
        <taxon>Alphaproteobacteria</taxon>
        <taxon>Hyphomicrobiales</taxon>
        <taxon>Rhizobiaceae</taxon>
        <taxon>Ciceribacter</taxon>
    </lineage>
</organism>
<dbReference type="AlphaFoldDB" id="A0A376AG00"/>
<accession>A0A376AG00</accession>
<reference evidence="1" key="1">
    <citation type="submission" date="2018-07" db="EMBL/GenBank/DDBJ databases">
        <authorList>
            <person name="Quirk P.G."/>
            <person name="Krulwich T.A."/>
        </authorList>
    </citation>
    <scope>NUCLEOTIDE SEQUENCE [LARGE SCALE GENOMIC DNA]</scope>
    <source>
        <strain evidence="1">T2.30D-1.1</strain>
        <strain evidence="2">T2.30D-1.1_plasmid</strain>
        <plasmid evidence="2">1</plasmid>
    </source>
</reference>
<protein>
    <submittedName>
        <fullName evidence="1">Uncharacterized protein</fullName>
    </submittedName>
</protein>
<sequence>MARLHHFKANIRVVDEALADKAFVLVSIDFNAADMLAIDHAGEEATCLNPAIPYHTVFGASLIPLTGVNGRDTDPLLANAEGVTVDHSRPA</sequence>
<dbReference type="EMBL" id="UEYP01000031">
    <property type="protein sequence ID" value="SSC66759.1"/>
    <property type="molecule type" value="Genomic_DNA"/>
</dbReference>
<keyword evidence="2" id="KW-0614">Plasmid</keyword>
<gene>
    <name evidence="1" type="ORF">RHIZ70_2467</name>
    <name evidence="2" type="ORF">RHIZ70P_152</name>
</gene>
<proteinExistence type="predicted"/>
<evidence type="ECO:0000313" key="3">
    <source>
        <dbReference type="Proteomes" id="UP000254764"/>
    </source>
</evidence>
<dbReference type="EMBL" id="LS974446">
    <property type="protein sequence ID" value="SUS16658.1"/>
    <property type="molecule type" value="Genomic_DNA"/>
</dbReference>
<evidence type="ECO:0000313" key="2">
    <source>
        <dbReference type="EMBL" id="SUS16658.1"/>
    </source>
</evidence>
<dbReference type="Proteomes" id="UP000254764">
    <property type="component" value="Unassembled WGS sequence"/>
</dbReference>